<accession>K7SM34</accession>
<name>K7SM34_ACIA4</name>
<organism evidence="1 2">
    <name type="scientific">Acidipropionibacterium acidipropionici (strain ATCC 4875 / DSM 20272 / JCM 6432 / NBRC 12425 / NCIMB 8070 / 4)</name>
    <name type="common">Propionibacterium acidipropionici</name>
    <dbReference type="NCBI Taxonomy" id="1171373"/>
    <lineage>
        <taxon>Bacteria</taxon>
        <taxon>Bacillati</taxon>
        <taxon>Actinomycetota</taxon>
        <taxon>Actinomycetes</taxon>
        <taxon>Propionibacteriales</taxon>
        <taxon>Propionibacteriaceae</taxon>
        <taxon>Acidipropionibacterium</taxon>
    </lineage>
</organism>
<dbReference type="Proteomes" id="UP000000214">
    <property type="component" value="Chromosome"/>
</dbReference>
<gene>
    <name evidence="1" type="ordered locus">PACID_24890</name>
</gene>
<sequence length="65" mass="6358">MSQVEVLAVLPIPNVALTGVQRPEQRVVPVDATLGTGRAAGDAGAGTDVAPGMAVVGAGVHIRGS</sequence>
<protein>
    <submittedName>
        <fullName evidence="1">Uncharacterized protein</fullName>
    </submittedName>
</protein>
<evidence type="ECO:0000313" key="1">
    <source>
        <dbReference type="EMBL" id="AFV90265.1"/>
    </source>
</evidence>
<proteinExistence type="predicted"/>
<reference evidence="1 2" key="1">
    <citation type="journal article" date="2012" name="BMC Genomics">
        <title>The genome sequence of Propionibacterium acidipropionici provides insights into its biotechnological and industrial potential.</title>
        <authorList>
            <person name="Parizzi L.P."/>
            <person name="Grassi M.C."/>
            <person name="Llerena L.A."/>
            <person name="Carazzolle M.F."/>
            <person name="Queiroz V.L."/>
            <person name="Lunardi I."/>
            <person name="Zeidler A.F."/>
            <person name="Teixeira P.J."/>
            <person name="Mieczkowski P."/>
            <person name="Rincones J."/>
            <person name="Pereira G.A."/>
        </authorList>
    </citation>
    <scope>NUCLEOTIDE SEQUENCE [LARGE SCALE GENOMIC DNA]</scope>
    <source>
        <strain evidence="2">ATCC 4875 / DSM 20272 / JCM 6432 / NBRC 12425 / NCIMB 8070</strain>
    </source>
</reference>
<evidence type="ECO:0000313" key="2">
    <source>
        <dbReference type="Proteomes" id="UP000000214"/>
    </source>
</evidence>
<dbReference type="EMBL" id="CP003493">
    <property type="protein sequence ID" value="AFV90265.1"/>
    <property type="molecule type" value="Genomic_DNA"/>
</dbReference>
<dbReference type="KEGG" id="pbo:PACID_24890"/>
<dbReference type="AlphaFoldDB" id="K7SM34"/>
<dbReference type="STRING" id="1171373.PACID_24890"/>
<dbReference type="HOGENOM" id="CLU_2846249_0_0_11"/>